<dbReference type="CDD" id="cd03024">
    <property type="entry name" value="DsbA_FrnE"/>
    <property type="match status" value="1"/>
</dbReference>
<sequence>MNAVVEADVYVDVLCPWSYIGKRRLEAALADMSEPGRVRLRWRSFELSPDEPRTPTLTAAASMAEWWGEHGAARVEHIHALARAEGLGIDLHRARPVNTFDAHRLYQMGAEHGLGDAVMERLLRGYLCEGLNVSDPQVLERLGGEAGLDAAQVRDMLAGSRYADRVRADERTARERGVTGVPTLVLDGGPPVSAVQSPAQLRRLLEDGLRATRAEHALDR</sequence>
<dbReference type="Proteomes" id="UP000217103">
    <property type="component" value="Unassembled WGS sequence"/>
</dbReference>
<dbReference type="Pfam" id="PF01323">
    <property type="entry name" value="DSBA"/>
    <property type="match status" value="1"/>
</dbReference>
<protein>
    <submittedName>
        <fullName evidence="2">Predicted dithiol-disulfide isomerase, DsbA family</fullName>
    </submittedName>
</protein>
<dbReference type="SUPFAM" id="SSF52833">
    <property type="entry name" value="Thioredoxin-like"/>
    <property type="match status" value="1"/>
</dbReference>
<reference evidence="2 3" key="1">
    <citation type="submission" date="2016-10" db="EMBL/GenBank/DDBJ databases">
        <authorList>
            <person name="de Groot N.N."/>
        </authorList>
    </citation>
    <scope>NUCLEOTIDE SEQUENCE [LARGE SCALE GENOMIC DNA]</scope>
    <source>
        <strain evidence="2 3">DSM 43794</strain>
    </source>
</reference>
<feature type="domain" description="DSBA-like thioredoxin" evidence="1">
    <location>
        <begin position="8"/>
        <end position="205"/>
    </location>
</feature>
<keyword evidence="2" id="KW-0413">Isomerase</keyword>
<dbReference type="InterPro" id="IPR001853">
    <property type="entry name" value="DSBA-like_thioredoxin_dom"/>
</dbReference>
<dbReference type="GO" id="GO:0016853">
    <property type="term" value="F:isomerase activity"/>
    <property type="evidence" value="ECO:0007669"/>
    <property type="project" value="UniProtKB-KW"/>
</dbReference>
<accession>A0A1H1C9H1</accession>
<dbReference type="STRING" id="35622.SAMN04489764_1361"/>
<evidence type="ECO:0000313" key="3">
    <source>
        <dbReference type="Proteomes" id="UP000217103"/>
    </source>
</evidence>
<dbReference type="AlphaFoldDB" id="A0A1H1C9H1"/>
<dbReference type="EMBL" id="FNKK01000002">
    <property type="protein sequence ID" value="SDQ60749.1"/>
    <property type="molecule type" value="Genomic_DNA"/>
</dbReference>
<dbReference type="GO" id="GO:0016491">
    <property type="term" value="F:oxidoreductase activity"/>
    <property type="evidence" value="ECO:0007669"/>
    <property type="project" value="InterPro"/>
</dbReference>
<proteinExistence type="predicted"/>
<dbReference type="PANTHER" id="PTHR13887">
    <property type="entry name" value="GLUTATHIONE S-TRANSFERASE KAPPA"/>
    <property type="match status" value="1"/>
</dbReference>
<dbReference type="Gene3D" id="3.40.30.10">
    <property type="entry name" value="Glutaredoxin"/>
    <property type="match status" value="1"/>
</dbReference>
<dbReference type="PANTHER" id="PTHR13887:SF41">
    <property type="entry name" value="THIOREDOXIN SUPERFAMILY PROTEIN"/>
    <property type="match status" value="1"/>
</dbReference>
<evidence type="ECO:0000313" key="2">
    <source>
        <dbReference type="EMBL" id="SDQ60749.1"/>
    </source>
</evidence>
<organism evidence="2 3">
    <name type="scientific">Thermostaphylospora chromogena</name>
    <dbReference type="NCBI Taxonomy" id="35622"/>
    <lineage>
        <taxon>Bacteria</taxon>
        <taxon>Bacillati</taxon>
        <taxon>Actinomycetota</taxon>
        <taxon>Actinomycetes</taxon>
        <taxon>Streptosporangiales</taxon>
        <taxon>Thermomonosporaceae</taxon>
        <taxon>Thermostaphylospora</taxon>
    </lineage>
</organism>
<dbReference type="RefSeq" id="WP_207549894.1">
    <property type="nucleotide sequence ID" value="NZ_FNKK01000002.1"/>
</dbReference>
<keyword evidence="3" id="KW-1185">Reference proteome</keyword>
<gene>
    <name evidence="2" type="ORF">SAMN04489764_1361</name>
</gene>
<name>A0A1H1C9H1_9ACTN</name>
<evidence type="ECO:0000259" key="1">
    <source>
        <dbReference type="Pfam" id="PF01323"/>
    </source>
</evidence>
<dbReference type="InterPro" id="IPR036249">
    <property type="entry name" value="Thioredoxin-like_sf"/>
</dbReference>